<proteinExistence type="predicted"/>
<feature type="region of interest" description="Disordered" evidence="3">
    <location>
        <begin position="105"/>
        <end position="127"/>
    </location>
</feature>
<dbReference type="InterPro" id="IPR013196">
    <property type="entry name" value="HTH_11"/>
</dbReference>
<name>A0AB34XVJ9_9MICO</name>
<dbReference type="SUPFAM" id="SSF46785">
    <property type="entry name" value="Winged helix' DNA-binding domain"/>
    <property type="match status" value="1"/>
</dbReference>
<dbReference type="PANTHER" id="PTHR34580:SF1">
    <property type="entry name" value="PROTEIN PAFC"/>
    <property type="match status" value="1"/>
</dbReference>
<dbReference type="PANTHER" id="PTHR34580">
    <property type="match status" value="1"/>
</dbReference>
<dbReference type="GO" id="GO:0003700">
    <property type="term" value="F:DNA-binding transcription factor activity"/>
    <property type="evidence" value="ECO:0007669"/>
    <property type="project" value="InterPro"/>
</dbReference>
<accession>A0AB34XVJ9</accession>
<reference evidence="6" key="1">
    <citation type="submission" date="2016-01" db="EMBL/GenBank/DDBJ databases">
        <title>Draft genome of Chromobacterium sp. F49.</title>
        <authorList>
            <person name="Hong K.W."/>
        </authorList>
    </citation>
    <scope>NUCLEOTIDE SEQUENCE [LARGE SCALE GENOMIC DNA]</scope>
    <source>
        <strain evidence="6">M40</strain>
    </source>
</reference>
<evidence type="ECO:0000256" key="2">
    <source>
        <dbReference type="ARBA" id="ARBA00023163"/>
    </source>
</evidence>
<dbReference type="EMBL" id="LQQR01000003">
    <property type="protein sequence ID" value="KZE23458.1"/>
    <property type="molecule type" value="Genomic_DNA"/>
</dbReference>
<keyword evidence="1" id="KW-0805">Transcription regulation</keyword>
<dbReference type="PROSITE" id="PS52050">
    <property type="entry name" value="WYL"/>
    <property type="match status" value="1"/>
</dbReference>
<sequence>MERPQRLLAILTVLQSGRRTTAADLAGQFAVSKRTILRDIDALAEADVPVVAERGRYGGISLVYAADVDVARLSDRETEALGLVGLDVARARELGLEAHTRSAARKLSTRAPWPGTPGTGGTAADGPSPGLSDLVAIDTAGWFDAERAIEAGSLLDALRRGHRLSLWYRTSGRTDAERLIVDPHGLYSRGGRWYLIAEVDARPRMFALTRLESWRELDESKEVRSSAPLAEVAANLVSALEQRRDVVVTALLDTATEDLARRILGSRLLSVEPFDAYGRGADDSGRQGLKITVGYDEVDGVRQLIQFADHIEILDPPEARALVRGLSEDLAARHGDDRP</sequence>
<evidence type="ECO:0000259" key="4">
    <source>
        <dbReference type="PROSITE" id="PS51000"/>
    </source>
</evidence>
<protein>
    <recommendedName>
        <fullName evidence="4">HTH deoR-type domain-containing protein</fullName>
    </recommendedName>
</protein>
<evidence type="ECO:0000256" key="1">
    <source>
        <dbReference type="ARBA" id="ARBA00023015"/>
    </source>
</evidence>
<evidence type="ECO:0000313" key="6">
    <source>
        <dbReference type="Proteomes" id="UP000076612"/>
    </source>
</evidence>
<dbReference type="Pfam" id="PF08279">
    <property type="entry name" value="HTH_11"/>
    <property type="match status" value="1"/>
</dbReference>
<evidence type="ECO:0000313" key="5">
    <source>
        <dbReference type="EMBL" id="KZE23458.1"/>
    </source>
</evidence>
<evidence type="ECO:0000256" key="3">
    <source>
        <dbReference type="SAM" id="MobiDB-lite"/>
    </source>
</evidence>
<dbReference type="InterPro" id="IPR036390">
    <property type="entry name" value="WH_DNA-bd_sf"/>
</dbReference>
<gene>
    <name evidence="5" type="ORF">AVW13_04420</name>
</gene>
<dbReference type="InterPro" id="IPR026881">
    <property type="entry name" value="WYL_dom"/>
</dbReference>
<comment type="caution">
    <text evidence="5">The sequence shown here is derived from an EMBL/GenBank/DDBJ whole genome shotgun (WGS) entry which is preliminary data.</text>
</comment>
<dbReference type="Pfam" id="PF13280">
    <property type="entry name" value="WYL"/>
    <property type="match status" value="1"/>
</dbReference>
<dbReference type="PROSITE" id="PS51000">
    <property type="entry name" value="HTH_DEOR_2"/>
    <property type="match status" value="1"/>
</dbReference>
<organism evidence="5 6">
    <name type="scientific">Brevibacterium casei</name>
    <dbReference type="NCBI Taxonomy" id="33889"/>
    <lineage>
        <taxon>Bacteria</taxon>
        <taxon>Bacillati</taxon>
        <taxon>Actinomycetota</taxon>
        <taxon>Actinomycetes</taxon>
        <taxon>Micrococcales</taxon>
        <taxon>Brevibacteriaceae</taxon>
        <taxon>Brevibacterium</taxon>
    </lineage>
</organism>
<dbReference type="InterPro" id="IPR001034">
    <property type="entry name" value="DeoR_HTH"/>
</dbReference>
<dbReference type="Gene3D" id="1.10.10.10">
    <property type="entry name" value="Winged helix-like DNA-binding domain superfamily/Winged helix DNA-binding domain"/>
    <property type="match status" value="1"/>
</dbReference>
<keyword evidence="2" id="KW-0804">Transcription</keyword>
<dbReference type="Proteomes" id="UP000076612">
    <property type="component" value="Unassembled WGS sequence"/>
</dbReference>
<dbReference type="AlphaFoldDB" id="A0AB34XVJ9"/>
<dbReference type="RefSeq" id="WP_063248882.1">
    <property type="nucleotide sequence ID" value="NZ_DAMCVH010000005.1"/>
</dbReference>
<dbReference type="InterPro" id="IPR051534">
    <property type="entry name" value="CBASS_pafABC_assoc_protein"/>
</dbReference>
<feature type="domain" description="HTH deoR-type" evidence="4">
    <location>
        <begin position="3"/>
        <end position="62"/>
    </location>
</feature>
<dbReference type="InterPro" id="IPR036388">
    <property type="entry name" value="WH-like_DNA-bd_sf"/>
</dbReference>